<dbReference type="PANTHER" id="PTHR33270:SF5">
    <property type="entry name" value="GB|AAC00605.1"/>
    <property type="match status" value="1"/>
</dbReference>
<feature type="domain" description="DUF7054" evidence="2">
    <location>
        <begin position="26"/>
        <end position="117"/>
    </location>
</feature>
<organism evidence="3 4">
    <name type="scientific">Cynara cardunculus var. scolymus</name>
    <name type="common">Globe artichoke</name>
    <name type="synonym">Cynara scolymus</name>
    <dbReference type="NCBI Taxonomy" id="59895"/>
    <lineage>
        <taxon>Eukaryota</taxon>
        <taxon>Viridiplantae</taxon>
        <taxon>Streptophyta</taxon>
        <taxon>Embryophyta</taxon>
        <taxon>Tracheophyta</taxon>
        <taxon>Spermatophyta</taxon>
        <taxon>Magnoliopsida</taxon>
        <taxon>eudicotyledons</taxon>
        <taxon>Gunneridae</taxon>
        <taxon>Pentapetalae</taxon>
        <taxon>asterids</taxon>
        <taxon>campanulids</taxon>
        <taxon>Asterales</taxon>
        <taxon>Asteraceae</taxon>
        <taxon>Carduoideae</taxon>
        <taxon>Cardueae</taxon>
        <taxon>Carduinae</taxon>
        <taxon>Cynara</taxon>
    </lineage>
</organism>
<feature type="domain" description="DUF7054" evidence="2">
    <location>
        <begin position="179"/>
        <end position="262"/>
    </location>
</feature>
<feature type="region of interest" description="Disordered" evidence="1">
    <location>
        <begin position="1"/>
        <end position="26"/>
    </location>
</feature>
<accession>A0A103XKG7</accession>
<dbReference type="Gramene" id="KVH92385">
    <property type="protein sequence ID" value="KVH92385"/>
    <property type="gene ID" value="Ccrd_005572"/>
</dbReference>
<comment type="caution">
    <text evidence="3">The sequence shown here is derived from an EMBL/GenBank/DDBJ whole genome shotgun (WGS) entry which is preliminary data.</text>
</comment>
<dbReference type="EMBL" id="LEKV01004820">
    <property type="protein sequence ID" value="KVH92385.1"/>
    <property type="molecule type" value="Genomic_DNA"/>
</dbReference>
<dbReference type="AlphaFoldDB" id="A0A103XKG7"/>
<reference evidence="3 4" key="1">
    <citation type="journal article" date="2016" name="Sci. Rep.">
        <title>The genome sequence of the outbreeding globe artichoke constructed de novo incorporating a phase-aware low-pass sequencing strategy of F1 progeny.</title>
        <authorList>
            <person name="Scaglione D."/>
            <person name="Reyes-Chin-Wo S."/>
            <person name="Acquadro A."/>
            <person name="Froenicke L."/>
            <person name="Portis E."/>
            <person name="Beitel C."/>
            <person name="Tirone M."/>
            <person name="Mauro R."/>
            <person name="Lo Monaco A."/>
            <person name="Mauromicale G."/>
            <person name="Faccioli P."/>
            <person name="Cattivelli L."/>
            <person name="Rieseberg L."/>
            <person name="Michelmore R."/>
            <person name="Lanteri S."/>
        </authorList>
    </citation>
    <scope>NUCLEOTIDE SEQUENCE [LARGE SCALE GENOMIC DNA]</scope>
    <source>
        <strain evidence="3">2C</strain>
    </source>
</reference>
<dbReference type="Proteomes" id="UP000243975">
    <property type="component" value="Unassembled WGS sequence"/>
</dbReference>
<evidence type="ECO:0000313" key="4">
    <source>
        <dbReference type="Proteomes" id="UP000243975"/>
    </source>
</evidence>
<protein>
    <recommendedName>
        <fullName evidence="2">DUF7054 domain-containing protein</fullName>
    </recommendedName>
</protein>
<proteinExistence type="predicted"/>
<dbReference type="InterPro" id="IPR055482">
    <property type="entry name" value="DUF7054"/>
</dbReference>
<dbReference type="Pfam" id="PF23156">
    <property type="entry name" value="DUF7054"/>
    <property type="match status" value="2"/>
</dbReference>
<dbReference type="PANTHER" id="PTHR33270">
    <property type="entry name" value="BNAC05G50380D PROTEIN"/>
    <property type="match status" value="1"/>
</dbReference>
<evidence type="ECO:0000259" key="2">
    <source>
        <dbReference type="Pfam" id="PF23156"/>
    </source>
</evidence>
<evidence type="ECO:0000313" key="3">
    <source>
        <dbReference type="EMBL" id="KVH92385.1"/>
    </source>
</evidence>
<dbReference type="STRING" id="59895.A0A103XKG7"/>
<evidence type="ECO:0000256" key="1">
    <source>
        <dbReference type="SAM" id="MobiDB-lite"/>
    </source>
</evidence>
<name>A0A103XKG7_CYNCS</name>
<dbReference type="InterPro" id="IPR040358">
    <property type="entry name" value="At4g22758-like"/>
</dbReference>
<keyword evidence="4" id="KW-1185">Reference proteome</keyword>
<sequence length="296" mass="33282">MKLVLPRNNKKTTTDDDNDKNNNNNNNRVLITVNVVGSSGPLRFVVNEDDKVSTVIDSSLKLYARGGRLPILGSDFKNFMLYASDVGSASYLFIVLIAALNSSQEIGYCGGRNFVLCKKNNQKPDTRSQMITRQHSRLLNRPQLSFFGIEFGRKSPGDSGKMKMKMKMKKKNHDDETVKNKRFLITVNVLGSSGPLRFVVNDDDKVSEVIYSSMKMYARGGRLPVLGSDINNLLLYPSNAGSEAMKADEAVGACGERTFVLCKKQSRPQMTETRSEMINRHRRSRGWKAWFKILSH</sequence>
<gene>
    <name evidence="3" type="ORF">Ccrd_005572</name>
</gene>